<dbReference type="PANTHER" id="PTHR24408:SF58">
    <property type="entry name" value="TRANSCRIPTION FACTOR (TFIIIA), PUTATIVE (AFU_ORTHOLOGUE AFUA_1G05150)-RELATED"/>
    <property type="match status" value="1"/>
</dbReference>
<evidence type="ECO:0000256" key="5">
    <source>
        <dbReference type="ARBA" id="ARBA00022833"/>
    </source>
</evidence>
<feature type="domain" description="C2H2-type" evidence="11">
    <location>
        <begin position="363"/>
        <end position="390"/>
    </location>
</feature>
<feature type="compositionally biased region" description="Basic and acidic residues" evidence="10">
    <location>
        <begin position="233"/>
        <end position="246"/>
    </location>
</feature>
<dbReference type="GO" id="GO:0008270">
    <property type="term" value="F:zinc ion binding"/>
    <property type="evidence" value="ECO:0007669"/>
    <property type="project" value="UniProtKB-KW"/>
</dbReference>
<dbReference type="OMA" id="HTCEVTH"/>
<organism evidence="12 13">
    <name type="scientific">Hippocampus comes</name>
    <name type="common">Tiger tail seahorse</name>
    <dbReference type="NCBI Taxonomy" id="109280"/>
    <lineage>
        <taxon>Eukaryota</taxon>
        <taxon>Metazoa</taxon>
        <taxon>Chordata</taxon>
        <taxon>Craniata</taxon>
        <taxon>Vertebrata</taxon>
        <taxon>Euteleostomi</taxon>
        <taxon>Actinopterygii</taxon>
        <taxon>Neopterygii</taxon>
        <taxon>Teleostei</taxon>
        <taxon>Neoteleostei</taxon>
        <taxon>Acanthomorphata</taxon>
        <taxon>Syngnathiaria</taxon>
        <taxon>Syngnathiformes</taxon>
        <taxon>Syngnathoidei</taxon>
        <taxon>Syngnathidae</taxon>
        <taxon>Hippocampus</taxon>
    </lineage>
</organism>
<dbReference type="GeneTree" id="ENSGT00910000144592"/>
<name>A0A3Q2YBC1_HIPCM</name>
<evidence type="ECO:0000256" key="3">
    <source>
        <dbReference type="ARBA" id="ARBA00022737"/>
    </source>
</evidence>
<evidence type="ECO:0000259" key="11">
    <source>
        <dbReference type="PROSITE" id="PS50157"/>
    </source>
</evidence>
<keyword evidence="13" id="KW-1185">Reference proteome</keyword>
<feature type="region of interest" description="Disordered" evidence="10">
    <location>
        <begin position="202"/>
        <end position="325"/>
    </location>
</feature>
<dbReference type="PANTHER" id="PTHR24408">
    <property type="entry name" value="ZINC FINGER PROTEIN"/>
    <property type="match status" value="1"/>
</dbReference>
<evidence type="ECO:0000313" key="12">
    <source>
        <dbReference type="Ensembl" id="ENSHCOP00000010531.1"/>
    </source>
</evidence>
<dbReference type="PROSITE" id="PS50157">
    <property type="entry name" value="ZINC_FINGER_C2H2_2"/>
    <property type="match status" value="5"/>
</dbReference>
<feature type="domain" description="C2H2-type" evidence="11">
    <location>
        <begin position="335"/>
        <end position="362"/>
    </location>
</feature>
<evidence type="ECO:0000313" key="13">
    <source>
        <dbReference type="Proteomes" id="UP000264820"/>
    </source>
</evidence>
<sequence length="486" mass="54204">MTTHTTTRSSATYAGEGDDAALTSGSSSAVGDDALVCSWTRRFRDVGPVTLQLEGGPACARLYCDVIDGLAEGGGLAEAFLVEIFRCKLCQFTCGLKSAICSHLLMVHTSLEEAGIQRPPPTYTLELKHDDDDLLLYDMLHDIGPDAGLKVAHSCEVSSLFEDDESIFPVKTPSGSTDASSEETAQSAHLMTLGLCRITAPRPAAPLPEIPRPLVSRRARSTDQPSDPLTSEDAGKGAKKKNDACRLSKRHRAWRQANRRRQRRSAEQQAELKSCRRRTNVKKKKEEELGQKQPDSHDFGDADESRRVIERADRKKKKKKVTTHLDRSAEGGNKFVCSLCHKKLSSKVTLQRHLGVHTGIKLFTCPTCPYTSRFKESLQQHIRTHTGEKPYRCALCPYASIDRSSLRRHSRTHSQEKPHKCLQCNYSSIQKKSLDLHARRHHTGETFPCQQCHYASADRQLLLRHMRRHHPPPPPAPPPQHALSPS</sequence>
<dbReference type="Proteomes" id="UP000264820">
    <property type="component" value="Unplaced"/>
</dbReference>
<keyword evidence="3" id="KW-0677">Repeat</keyword>
<dbReference type="InterPro" id="IPR013087">
    <property type="entry name" value="Znf_C2H2_type"/>
</dbReference>
<dbReference type="GO" id="GO:0043565">
    <property type="term" value="F:sequence-specific DNA binding"/>
    <property type="evidence" value="ECO:0007669"/>
    <property type="project" value="TreeGrafter"/>
</dbReference>
<feature type="domain" description="C2H2-type" evidence="11">
    <location>
        <begin position="391"/>
        <end position="418"/>
    </location>
</feature>
<dbReference type="GO" id="GO:0005634">
    <property type="term" value="C:nucleus"/>
    <property type="evidence" value="ECO:0007669"/>
    <property type="project" value="UniProtKB-SubCell"/>
</dbReference>
<dbReference type="GO" id="GO:0000981">
    <property type="term" value="F:DNA-binding transcription factor activity, RNA polymerase II-specific"/>
    <property type="evidence" value="ECO:0007669"/>
    <property type="project" value="TreeGrafter"/>
</dbReference>
<dbReference type="SUPFAM" id="SSF57667">
    <property type="entry name" value="beta-beta-alpha zinc fingers"/>
    <property type="match status" value="3"/>
</dbReference>
<proteinExistence type="predicted"/>
<dbReference type="PROSITE" id="PS00028">
    <property type="entry name" value="ZINC_FINGER_C2H2_1"/>
    <property type="match status" value="2"/>
</dbReference>
<feature type="domain" description="C2H2-type" evidence="11">
    <location>
        <begin position="419"/>
        <end position="447"/>
    </location>
</feature>
<dbReference type="InterPro" id="IPR036236">
    <property type="entry name" value="Znf_C2H2_sf"/>
</dbReference>
<reference evidence="12" key="1">
    <citation type="submission" date="2025-05" db="UniProtKB">
        <authorList>
            <consortium name="Ensembl"/>
        </authorList>
    </citation>
    <scope>IDENTIFICATION</scope>
</reference>
<dbReference type="FunFam" id="3.30.160.60:FF:000446">
    <property type="entry name" value="Zinc finger protein"/>
    <property type="match status" value="1"/>
</dbReference>
<keyword evidence="5" id="KW-0862">Zinc</keyword>
<dbReference type="Pfam" id="PF00096">
    <property type="entry name" value="zf-C2H2"/>
    <property type="match status" value="3"/>
</dbReference>
<dbReference type="SMART" id="SM00355">
    <property type="entry name" value="ZnF_C2H2"/>
    <property type="match status" value="6"/>
</dbReference>
<keyword evidence="8" id="KW-0539">Nucleus</keyword>
<feature type="compositionally biased region" description="Basic residues" evidence="10">
    <location>
        <begin position="247"/>
        <end position="263"/>
    </location>
</feature>
<evidence type="ECO:0000256" key="9">
    <source>
        <dbReference type="PROSITE-ProRule" id="PRU00042"/>
    </source>
</evidence>
<keyword evidence="4 9" id="KW-0863">Zinc-finger</keyword>
<dbReference type="Gene3D" id="3.30.160.60">
    <property type="entry name" value="Classic Zinc Finger"/>
    <property type="match status" value="4"/>
</dbReference>
<evidence type="ECO:0000256" key="4">
    <source>
        <dbReference type="ARBA" id="ARBA00022771"/>
    </source>
</evidence>
<feature type="region of interest" description="Disordered" evidence="10">
    <location>
        <begin position="467"/>
        <end position="486"/>
    </location>
</feature>
<evidence type="ECO:0000256" key="7">
    <source>
        <dbReference type="ARBA" id="ARBA00023163"/>
    </source>
</evidence>
<evidence type="ECO:0000256" key="2">
    <source>
        <dbReference type="ARBA" id="ARBA00022723"/>
    </source>
</evidence>
<keyword evidence="6" id="KW-0805">Transcription regulation</keyword>
<comment type="subcellular location">
    <subcellularLocation>
        <location evidence="1">Nucleus</location>
    </subcellularLocation>
</comment>
<feature type="domain" description="C2H2-type" evidence="11">
    <location>
        <begin position="447"/>
        <end position="474"/>
    </location>
</feature>
<protein>
    <submittedName>
        <fullName evidence="12">Zinc finger protein 2-like</fullName>
    </submittedName>
</protein>
<evidence type="ECO:0000256" key="10">
    <source>
        <dbReference type="SAM" id="MobiDB-lite"/>
    </source>
</evidence>
<keyword evidence="2" id="KW-0479">Metal-binding</keyword>
<keyword evidence="7" id="KW-0804">Transcription</keyword>
<dbReference type="FunFam" id="3.30.160.60:FF:000395">
    <property type="entry name" value="zinc finger protein 513"/>
    <property type="match status" value="1"/>
</dbReference>
<evidence type="ECO:0000256" key="8">
    <source>
        <dbReference type="ARBA" id="ARBA00023242"/>
    </source>
</evidence>
<feature type="compositionally biased region" description="Basic and acidic residues" evidence="10">
    <location>
        <begin position="284"/>
        <end position="313"/>
    </location>
</feature>
<dbReference type="Ensembl" id="ENSHCOT00000017041.1">
    <property type="protein sequence ID" value="ENSHCOP00000010531.1"/>
    <property type="gene ID" value="ENSHCOG00000013158.1"/>
</dbReference>
<evidence type="ECO:0000256" key="6">
    <source>
        <dbReference type="ARBA" id="ARBA00023015"/>
    </source>
</evidence>
<dbReference type="AlphaFoldDB" id="A0A3Q2YBC1"/>
<accession>A0A3Q2YBC1</accession>
<dbReference type="Ensembl" id="ENSHCOT00000016949.1">
    <property type="protein sequence ID" value="ENSHCOP00000010519.1"/>
    <property type="gene ID" value="ENSHCOG00000013158.1"/>
</dbReference>
<evidence type="ECO:0000256" key="1">
    <source>
        <dbReference type="ARBA" id="ARBA00004123"/>
    </source>
</evidence>